<dbReference type="InterPro" id="IPR001054">
    <property type="entry name" value="A/G_cyclase"/>
</dbReference>
<dbReference type="InterPro" id="IPR011990">
    <property type="entry name" value="TPR-like_helical_dom_sf"/>
</dbReference>
<keyword evidence="3" id="KW-0456">Lyase</keyword>
<dbReference type="GO" id="GO:0035556">
    <property type="term" value="P:intracellular signal transduction"/>
    <property type="evidence" value="ECO:0007669"/>
    <property type="project" value="InterPro"/>
</dbReference>
<dbReference type="SUPFAM" id="SSF52540">
    <property type="entry name" value="P-loop containing nucleoside triphosphate hydrolases"/>
    <property type="match status" value="1"/>
</dbReference>
<evidence type="ECO:0000256" key="4">
    <source>
        <dbReference type="PROSITE-ProRule" id="PRU00339"/>
    </source>
</evidence>
<evidence type="ECO:0000256" key="3">
    <source>
        <dbReference type="ARBA" id="ARBA00023239"/>
    </source>
</evidence>
<dbReference type="SUPFAM" id="SSF55073">
    <property type="entry name" value="Nucleotide cyclase"/>
    <property type="match status" value="2"/>
</dbReference>
<dbReference type="InterPro" id="IPR019734">
    <property type="entry name" value="TPR_rpt"/>
</dbReference>
<dbReference type="PROSITE" id="PS50005">
    <property type="entry name" value="TPR"/>
    <property type="match status" value="1"/>
</dbReference>
<dbReference type="Ensembl" id="ENSCINT00000025731.2">
    <property type="protein sequence ID" value="ENSCINP00000025485.2"/>
    <property type="gene ID" value="ENSCING00000008227.3"/>
</dbReference>
<dbReference type="Gene3D" id="3.30.70.1230">
    <property type="entry name" value="Nucleotide cyclase"/>
    <property type="match status" value="2"/>
</dbReference>
<dbReference type="InParanoid" id="F6RDK2"/>
<dbReference type="FunFam" id="3.30.70.1230:FF:000017">
    <property type="entry name" value="Adenylate cyclase type 10"/>
    <property type="match status" value="1"/>
</dbReference>
<dbReference type="PANTHER" id="PTHR16305:SF28">
    <property type="entry name" value="GUANYLATE CYCLASE DOMAIN-CONTAINING PROTEIN"/>
    <property type="match status" value="1"/>
</dbReference>
<dbReference type="GO" id="GO:0009190">
    <property type="term" value="P:cyclic nucleotide biosynthetic process"/>
    <property type="evidence" value="ECO:0007669"/>
    <property type="project" value="InterPro"/>
</dbReference>
<accession>F6RDK2</accession>
<dbReference type="Gene3D" id="1.25.40.10">
    <property type="entry name" value="Tetratricopeptide repeat domain"/>
    <property type="match status" value="1"/>
</dbReference>
<dbReference type="SUPFAM" id="SSF81901">
    <property type="entry name" value="HCP-like"/>
    <property type="match status" value="1"/>
</dbReference>
<dbReference type="HOGENOM" id="CLU_004055_1_0_1"/>
<dbReference type="InterPro" id="IPR027417">
    <property type="entry name" value="P-loop_NTPase"/>
</dbReference>
<dbReference type="Proteomes" id="UP000008144">
    <property type="component" value="Chromosome 10"/>
</dbReference>
<organism evidence="6 7">
    <name type="scientific">Ciona intestinalis</name>
    <name type="common">Transparent sea squirt</name>
    <name type="synonym">Ascidia intestinalis</name>
    <dbReference type="NCBI Taxonomy" id="7719"/>
    <lineage>
        <taxon>Eukaryota</taxon>
        <taxon>Metazoa</taxon>
        <taxon>Chordata</taxon>
        <taxon>Tunicata</taxon>
        <taxon>Ascidiacea</taxon>
        <taxon>Phlebobranchia</taxon>
        <taxon>Cionidae</taxon>
        <taxon>Ciona</taxon>
    </lineage>
</organism>
<evidence type="ECO:0000256" key="1">
    <source>
        <dbReference type="ARBA" id="ARBA00022741"/>
    </source>
</evidence>
<dbReference type="GeneTree" id="ENSGT00940000165310"/>
<evidence type="ECO:0000313" key="6">
    <source>
        <dbReference type="Ensembl" id="ENSCINP00000025485.2"/>
    </source>
</evidence>
<dbReference type="FunFam" id="3.30.70.1230:FF:000021">
    <property type="entry name" value="Adenylate cyclase type 10"/>
    <property type="match status" value="1"/>
</dbReference>
<reference evidence="6" key="2">
    <citation type="journal article" date="2008" name="Genome Biol.">
        <title>Improved genome assembly and evidence-based global gene model set for the chordate Ciona intestinalis: new insight into intron and operon populations.</title>
        <authorList>
            <person name="Satou Y."/>
            <person name="Mineta K."/>
            <person name="Ogasawara M."/>
            <person name="Sasakura Y."/>
            <person name="Shoguchi E."/>
            <person name="Ueno K."/>
            <person name="Yamada L."/>
            <person name="Matsumoto J."/>
            <person name="Wasserscheid J."/>
            <person name="Dewar K."/>
            <person name="Wiley G.B."/>
            <person name="Macmil S.L."/>
            <person name="Roe B.A."/>
            <person name="Zeller R.W."/>
            <person name="Hastings K.E."/>
            <person name="Lemaire P."/>
            <person name="Lindquist E."/>
            <person name="Endo T."/>
            <person name="Hotta K."/>
            <person name="Inaba K."/>
        </authorList>
    </citation>
    <scope>NUCLEOTIDE SEQUENCE [LARGE SCALE GENOMIC DNA]</scope>
    <source>
        <strain evidence="6">wild type</strain>
    </source>
</reference>
<feature type="repeat" description="TPR" evidence="4">
    <location>
        <begin position="1284"/>
        <end position="1317"/>
    </location>
</feature>
<dbReference type="EMBL" id="EAAA01000516">
    <property type="status" value="NOT_ANNOTATED_CDS"/>
    <property type="molecule type" value="Genomic_DNA"/>
</dbReference>
<dbReference type="PANTHER" id="PTHR16305">
    <property type="entry name" value="TESTICULAR SOLUBLE ADENYLYL CYCLASE"/>
    <property type="match status" value="1"/>
</dbReference>
<reference evidence="6" key="3">
    <citation type="submission" date="2025-08" db="UniProtKB">
        <authorList>
            <consortium name="Ensembl"/>
        </authorList>
    </citation>
    <scope>IDENTIFICATION</scope>
</reference>
<feature type="domain" description="Guanylate cyclase" evidence="5">
    <location>
        <begin position="48"/>
        <end position="184"/>
    </location>
</feature>
<dbReference type="InterPro" id="IPR029787">
    <property type="entry name" value="Nucleotide_cyclase"/>
</dbReference>
<keyword evidence="7" id="KW-1185">Reference proteome</keyword>
<feature type="domain" description="Guanylate cyclase" evidence="5">
    <location>
        <begin position="346"/>
        <end position="424"/>
    </location>
</feature>
<dbReference type="CDD" id="cd07302">
    <property type="entry name" value="CHD"/>
    <property type="match status" value="2"/>
</dbReference>
<dbReference type="GO" id="GO:0005524">
    <property type="term" value="F:ATP binding"/>
    <property type="evidence" value="ECO:0007669"/>
    <property type="project" value="UniProtKB-KW"/>
</dbReference>
<reference evidence="7" key="1">
    <citation type="journal article" date="2002" name="Science">
        <title>The draft genome of Ciona intestinalis: insights into chordate and vertebrate origins.</title>
        <authorList>
            <person name="Dehal P."/>
            <person name="Satou Y."/>
            <person name="Campbell R.K."/>
            <person name="Chapman J."/>
            <person name="Degnan B."/>
            <person name="De Tomaso A."/>
            <person name="Davidson B."/>
            <person name="Di Gregorio A."/>
            <person name="Gelpke M."/>
            <person name="Goodstein D.M."/>
            <person name="Harafuji N."/>
            <person name="Hastings K.E."/>
            <person name="Ho I."/>
            <person name="Hotta K."/>
            <person name="Huang W."/>
            <person name="Kawashima T."/>
            <person name="Lemaire P."/>
            <person name="Martinez D."/>
            <person name="Meinertzhagen I.A."/>
            <person name="Necula S."/>
            <person name="Nonaka M."/>
            <person name="Putnam N."/>
            <person name="Rash S."/>
            <person name="Saiga H."/>
            <person name="Satake M."/>
            <person name="Terry A."/>
            <person name="Yamada L."/>
            <person name="Wang H.G."/>
            <person name="Awazu S."/>
            <person name="Azumi K."/>
            <person name="Boore J."/>
            <person name="Branno M."/>
            <person name="Chin-Bow S."/>
            <person name="DeSantis R."/>
            <person name="Doyle S."/>
            <person name="Francino P."/>
            <person name="Keys D.N."/>
            <person name="Haga S."/>
            <person name="Hayashi H."/>
            <person name="Hino K."/>
            <person name="Imai K.S."/>
            <person name="Inaba K."/>
            <person name="Kano S."/>
            <person name="Kobayashi K."/>
            <person name="Kobayashi M."/>
            <person name="Lee B.I."/>
            <person name="Makabe K.W."/>
            <person name="Manohar C."/>
            <person name="Matassi G."/>
            <person name="Medina M."/>
            <person name="Mochizuki Y."/>
            <person name="Mount S."/>
            <person name="Morishita T."/>
            <person name="Miura S."/>
            <person name="Nakayama A."/>
            <person name="Nishizaka S."/>
            <person name="Nomoto H."/>
            <person name="Ohta F."/>
            <person name="Oishi K."/>
            <person name="Rigoutsos I."/>
            <person name="Sano M."/>
            <person name="Sasaki A."/>
            <person name="Sasakura Y."/>
            <person name="Shoguchi E."/>
            <person name="Shin-i T."/>
            <person name="Spagnuolo A."/>
            <person name="Stainier D."/>
            <person name="Suzuki M.M."/>
            <person name="Tassy O."/>
            <person name="Takatori N."/>
            <person name="Tokuoka M."/>
            <person name="Yagi K."/>
            <person name="Yoshizaki F."/>
            <person name="Wada S."/>
            <person name="Zhang C."/>
            <person name="Hyatt P.D."/>
            <person name="Larimer F."/>
            <person name="Detter C."/>
            <person name="Doggett N."/>
            <person name="Glavina T."/>
            <person name="Hawkins T."/>
            <person name="Richardson P."/>
            <person name="Lucas S."/>
            <person name="Kohara Y."/>
            <person name="Levine M."/>
            <person name="Satoh N."/>
            <person name="Rokhsar D.S."/>
        </authorList>
    </citation>
    <scope>NUCLEOTIDE SEQUENCE [LARGE SCALE GENOMIC DNA]</scope>
</reference>
<dbReference type="OMA" id="AVHKTIY"/>
<dbReference type="GO" id="GO:0005737">
    <property type="term" value="C:cytoplasm"/>
    <property type="evidence" value="ECO:0000318"/>
    <property type="project" value="GO_Central"/>
</dbReference>
<keyword evidence="4" id="KW-0802">TPR repeat</keyword>
<evidence type="ECO:0000313" key="7">
    <source>
        <dbReference type="Proteomes" id="UP000008144"/>
    </source>
</evidence>
<proteinExistence type="predicted"/>
<evidence type="ECO:0000256" key="2">
    <source>
        <dbReference type="ARBA" id="ARBA00022840"/>
    </source>
</evidence>
<reference evidence="6" key="4">
    <citation type="submission" date="2025-09" db="UniProtKB">
        <authorList>
            <consortium name="Ensembl"/>
        </authorList>
    </citation>
    <scope>IDENTIFICATION</scope>
</reference>
<protein>
    <recommendedName>
        <fullName evidence="5">Guanylate cyclase domain-containing protein</fullName>
    </recommendedName>
</protein>
<evidence type="ECO:0000259" key="5">
    <source>
        <dbReference type="PROSITE" id="PS50125"/>
    </source>
</evidence>
<sequence length="1760" mass="199559">RTSISHTKIGGANKPDDVERKLFSHIPDLVIFDKNYGKVPHILKFDGVLLFADVSGFTALTERYTMSSEKGTDALTVTLNDYIGKIVQFILQAGGDILKFAGDAILAVWKVKERSDLKHAISQATKCSLAIQDKCDNQATDVGVKLRVKIAISAGKIFATFVGNQECRHFVMAGRPVTEVNDAEKYCEAGLVVLSPNAMELSDKENIISEALSERFGLARHLRREPKKEWNEYVDIPQGLKFTKNAEKSIRICLGIRSDTTRELVVRKYISPVVQRKLDDDQPLKYLSEMRQCSILFINLAFDLSPRDRLFHEKQCQNMQSSFSIVYTNIMDRQGSLNKIFMFDKGCTFLVIFGLPGDKHEQEPAHALQAAWNINKELHETIPTLTLSSMGVTTGPVFCGVIGHTERHEYTVIGQKVNLAARLMMHYPNHVSCDFETYNNSKLSKDMFTRLPHRAMKGVGNVVVYDYTEGERKSAGTTTVVEPKYPIIGRFEETELFMTELRELKVSQSLGKERRVIVFEGEAGYGKTRMMQEIQWRAGSEGVRVIAFTLSINDLNSPYFAMKTLVELLLGIEGCKDQNIREQSLLLNFKNLISQTNLSHFVRMHVTPLLGNPPVLIEQMDSENRTRVLHRILVHMVQKITANQFVLFALDDAQNVDSDSWKFITTLSKDSRALCVLTMRPFSPDKPPCQSAKQVLYHPKTMYVKLGGLMNEHLTPLACQFLQVERIPLELEMILVQRSYGVPLWCEQLVKEMNTAGILLIVPLNDRHLLIRIKIRRSCLQKRRKESQFETTDKLNKEVKPSAKQIHGQIVLNGETTVKLESSETKIKIQTQTSSVAMECVVKPGFDLSKFPVPASIRGMALTRLDRMKPFEQLVVKCAAVVGGNVSIQMLQSIVPGYQEEKFRRAVFQLMRSRVFECASADVSERDLNRKKSRNNLKFTHSSIQLGGMSPCITCACHKVSTFGGDDGNLSNQCEQYKFRNSLVQETAYQLWLKDQRRSLHEACAHYLEGKINEVNTCTGASLFSVLITGSTDEVVTKQFRLSRNSEAKNDEKETESSMALPKETCSTMLGVPDAGSRRLSRCSVIGRMNIDGVGARKSFSRPLVLQAENMPADYTLHTNNENQVNHVRFQIENQENKGSVGKEMLNPLSEAIGSAEQSRKMSLGPMWSQSVGLSATYERVINNTEEQAKRLSGKSCLFYDTLSLLYSQLVHHCQKASNTEKTIEYYLKALAAESSIATMHLAPALQYLQDVNKIVDNLDKGLDIISNFTEDDDVLSVGRDTQAKIQTLLGQVLFQQDQLDEALPHFLKALKILHCKLPTNRIIIWIQTMYEKHVQNLHIKQPSKYIGSASSKLANKYVEQVRCLSYVWQILLNQSNFPSFNLVHYFQLNRAEAADDDLQELITAYTYMMQFHHIAGDISQSAYYENRATARCLDLPKKLTSPDLYITGHLQLVSCSVRLCYGKLSHATTAGYRAYNIADTLGDTHIKLIVLPLLAQIHMMTAKGRACNEVLNLLQSISKQDFDEIGISIYYSLSFDLVLDAGYMLESALSCVDYLQTTESLDIGDVPRFYIRTSMAVWCYRRDEVFKGRAWLELSTKIVPEYFDNFMSAKSFTRLVEARLLALRKSQESYGLNDKETKNAHRNCSSSINQLEKLCKQFPVFYPRLFHFTSFFNILTGNIQKATELVDKSIKMARTCGNVIDEKWALHSQQIWFSSEQREDSDYWVKCSTELPKWEKAIKQDRVGWNFTLKPVDSYLISN</sequence>
<dbReference type="Pfam" id="PF00211">
    <property type="entry name" value="Guanylate_cyc"/>
    <property type="match status" value="2"/>
</dbReference>
<keyword evidence="2" id="KW-0067">ATP-binding</keyword>
<name>F6RDK2_CIOIN</name>
<dbReference type="GO" id="GO:0004016">
    <property type="term" value="F:adenylate cyclase activity"/>
    <property type="evidence" value="ECO:0000318"/>
    <property type="project" value="GO_Central"/>
</dbReference>
<dbReference type="PROSITE" id="PS50125">
    <property type="entry name" value="GUANYLATE_CYCLASE_2"/>
    <property type="match status" value="2"/>
</dbReference>
<keyword evidence="1" id="KW-0547">Nucleotide-binding</keyword>